<protein>
    <recommendedName>
        <fullName evidence="2">YagK/YfjJ C-terminal domain-containing protein</fullName>
    </recommendedName>
</protein>
<dbReference type="EMBL" id="LAZR01046518">
    <property type="protein sequence ID" value="KKK96363.1"/>
    <property type="molecule type" value="Genomic_DNA"/>
</dbReference>
<organism evidence="3">
    <name type="scientific">marine sediment metagenome</name>
    <dbReference type="NCBI Taxonomy" id="412755"/>
    <lineage>
        <taxon>unclassified sequences</taxon>
        <taxon>metagenomes</taxon>
        <taxon>ecological metagenomes</taxon>
    </lineage>
</organism>
<evidence type="ECO:0000313" key="3">
    <source>
        <dbReference type="EMBL" id="KKK96363.1"/>
    </source>
</evidence>
<dbReference type="AlphaFoldDB" id="A0A0F8ZRA3"/>
<reference evidence="3" key="1">
    <citation type="journal article" date="2015" name="Nature">
        <title>Complex archaea that bridge the gap between prokaryotes and eukaryotes.</title>
        <authorList>
            <person name="Spang A."/>
            <person name="Saw J.H."/>
            <person name="Jorgensen S.L."/>
            <person name="Zaremba-Niedzwiedzka K."/>
            <person name="Martijn J."/>
            <person name="Lind A.E."/>
            <person name="van Eijk R."/>
            <person name="Schleper C."/>
            <person name="Guy L."/>
            <person name="Ettema T.J."/>
        </authorList>
    </citation>
    <scope>NUCLEOTIDE SEQUENCE</scope>
</reference>
<sequence length="153" mass="18266">MVRLDVHVHDRLADNDIMTDFIDRMRRWACGKYKKNKRLGYIWCRELSSDKGLHYHLVLLLNGNEVKSHYHVLEKAQQIAAHHAHRGYRSVPHFDKNPMHMMIDRDTAGDYERAFEWASYLAKTRTKDNKHRSDRANNYQTSRIKPRLNEHGK</sequence>
<dbReference type="InterPro" id="IPR057271">
    <property type="entry name" value="YagK_YfjJ_C"/>
</dbReference>
<dbReference type="Pfam" id="PF11726">
    <property type="entry name" value="YagK_YfjJ_C"/>
    <property type="match status" value="1"/>
</dbReference>
<gene>
    <name evidence="3" type="ORF">LCGC14_2663490</name>
</gene>
<proteinExistence type="predicted"/>
<feature type="domain" description="YagK/YfjJ C-terminal" evidence="2">
    <location>
        <begin position="2"/>
        <end position="132"/>
    </location>
</feature>
<evidence type="ECO:0000259" key="2">
    <source>
        <dbReference type="Pfam" id="PF11726"/>
    </source>
</evidence>
<feature type="non-terminal residue" evidence="3">
    <location>
        <position position="153"/>
    </location>
</feature>
<feature type="region of interest" description="Disordered" evidence="1">
    <location>
        <begin position="126"/>
        <end position="153"/>
    </location>
</feature>
<accession>A0A0F8ZRA3</accession>
<name>A0A0F8ZRA3_9ZZZZ</name>
<comment type="caution">
    <text evidence="3">The sequence shown here is derived from an EMBL/GenBank/DDBJ whole genome shotgun (WGS) entry which is preliminary data.</text>
</comment>
<evidence type="ECO:0000256" key="1">
    <source>
        <dbReference type="SAM" id="MobiDB-lite"/>
    </source>
</evidence>